<dbReference type="InterPro" id="IPR044946">
    <property type="entry name" value="Restrct_endonuc_typeI_TRD_sf"/>
</dbReference>
<dbReference type="InterPro" id="IPR000055">
    <property type="entry name" value="Restrct_endonuc_typeI_TRD"/>
</dbReference>
<feature type="domain" description="Type I restriction modification DNA specificity" evidence="4">
    <location>
        <begin position="28"/>
        <end position="107"/>
    </location>
</feature>
<organism evidence="5 6">
    <name type="scientific">Prosthecochloris vibrioformis</name>
    <name type="common">Chlorobium vibrioforme</name>
    <dbReference type="NCBI Taxonomy" id="1098"/>
    <lineage>
        <taxon>Bacteria</taxon>
        <taxon>Pseudomonadati</taxon>
        <taxon>Chlorobiota</taxon>
        <taxon>Chlorobiia</taxon>
        <taxon>Chlorobiales</taxon>
        <taxon>Chlorobiaceae</taxon>
        <taxon>Prosthecochloris</taxon>
    </lineage>
</organism>
<sequence>MAPVNSTLLLVRGSALHNEIRAGLVCSSVCFNQDVKALVPYKGVYPKYLTYSILGRQNELLRLVSQAGNTAGVLDTKLVQAFNIWLPEYNEQKAIADALGDVDALLESLDRLITKKRNLKQATMQELLTGKTRLPGFDGEWEVKRLGEITEIRSGGTPSTTNAAFWDGGVPWLYPDRYYSSVRKKVFV</sequence>
<dbReference type="EMBL" id="VDCI01000010">
    <property type="protein sequence ID" value="TNJ35888.1"/>
    <property type="molecule type" value="Genomic_DNA"/>
</dbReference>
<dbReference type="SUPFAM" id="SSF116734">
    <property type="entry name" value="DNA methylase specificity domain"/>
    <property type="match status" value="2"/>
</dbReference>
<gene>
    <name evidence="5" type="ORF">FGF68_09405</name>
</gene>
<dbReference type="AlphaFoldDB" id="A0A5C4RY48"/>
<proteinExistence type="inferred from homology"/>
<evidence type="ECO:0000256" key="2">
    <source>
        <dbReference type="ARBA" id="ARBA00022747"/>
    </source>
</evidence>
<evidence type="ECO:0000259" key="4">
    <source>
        <dbReference type="Pfam" id="PF01420"/>
    </source>
</evidence>
<dbReference type="PANTHER" id="PTHR30408:SF12">
    <property type="entry name" value="TYPE I RESTRICTION ENZYME MJAVIII SPECIFICITY SUBUNIT"/>
    <property type="match status" value="1"/>
</dbReference>
<dbReference type="GO" id="GO:0009307">
    <property type="term" value="P:DNA restriction-modification system"/>
    <property type="evidence" value="ECO:0007669"/>
    <property type="project" value="UniProtKB-KW"/>
</dbReference>
<evidence type="ECO:0000256" key="1">
    <source>
        <dbReference type="ARBA" id="ARBA00010923"/>
    </source>
</evidence>
<dbReference type="Proteomes" id="UP000309544">
    <property type="component" value="Unassembled WGS sequence"/>
</dbReference>
<dbReference type="RefSeq" id="WP_139626841.1">
    <property type="nucleotide sequence ID" value="NZ_VDCI01000010.1"/>
</dbReference>
<dbReference type="PANTHER" id="PTHR30408">
    <property type="entry name" value="TYPE-1 RESTRICTION ENZYME ECOKI SPECIFICITY PROTEIN"/>
    <property type="match status" value="1"/>
</dbReference>
<keyword evidence="3" id="KW-0238">DNA-binding</keyword>
<reference evidence="5 6" key="1">
    <citation type="submission" date="2019-05" db="EMBL/GenBank/DDBJ databases">
        <title>Draft Whole-Genome sequence of the green sulfur bacterium Prosthecochloris vibrioformis DSM 260.</title>
        <authorList>
            <person name="Meyer T.E."/>
            <person name="Kyndt J.A."/>
        </authorList>
    </citation>
    <scope>NUCLEOTIDE SEQUENCE [LARGE SCALE GENOMIC DNA]</scope>
    <source>
        <strain evidence="5 6">DSM 260</strain>
    </source>
</reference>
<evidence type="ECO:0000313" key="6">
    <source>
        <dbReference type="Proteomes" id="UP000309544"/>
    </source>
</evidence>
<evidence type="ECO:0000256" key="3">
    <source>
        <dbReference type="ARBA" id="ARBA00023125"/>
    </source>
</evidence>
<keyword evidence="6" id="KW-1185">Reference proteome</keyword>
<dbReference type="Gene3D" id="1.10.287.1120">
    <property type="entry name" value="Bipartite methylase S protein"/>
    <property type="match status" value="1"/>
</dbReference>
<comment type="similarity">
    <text evidence="1">Belongs to the type-I restriction system S methylase family.</text>
</comment>
<dbReference type="InterPro" id="IPR052021">
    <property type="entry name" value="Type-I_RS_S_subunit"/>
</dbReference>
<dbReference type="Gene3D" id="3.90.220.20">
    <property type="entry name" value="DNA methylase specificity domains"/>
    <property type="match status" value="2"/>
</dbReference>
<keyword evidence="2" id="KW-0680">Restriction system</keyword>
<accession>A0A5C4RY48</accession>
<comment type="caution">
    <text evidence="5">The sequence shown here is derived from an EMBL/GenBank/DDBJ whole genome shotgun (WGS) entry which is preliminary data.</text>
</comment>
<name>A0A5C4RY48_PROVB</name>
<dbReference type="GO" id="GO:0003677">
    <property type="term" value="F:DNA binding"/>
    <property type="evidence" value="ECO:0007669"/>
    <property type="project" value="UniProtKB-KW"/>
</dbReference>
<dbReference type="Pfam" id="PF01420">
    <property type="entry name" value="Methylase_S"/>
    <property type="match status" value="1"/>
</dbReference>
<protein>
    <recommendedName>
        <fullName evidence="4">Type I restriction modification DNA specificity domain-containing protein</fullName>
    </recommendedName>
</protein>
<evidence type="ECO:0000313" key="5">
    <source>
        <dbReference type="EMBL" id="TNJ35888.1"/>
    </source>
</evidence>